<feature type="signal peptide" evidence="1">
    <location>
        <begin position="1"/>
        <end position="29"/>
    </location>
</feature>
<dbReference type="SUPFAM" id="SSF53850">
    <property type="entry name" value="Periplasmic binding protein-like II"/>
    <property type="match status" value="1"/>
</dbReference>
<dbReference type="EMBL" id="MZGT01000002">
    <property type="protein sequence ID" value="OPJ66061.1"/>
    <property type="molecule type" value="Genomic_DNA"/>
</dbReference>
<dbReference type="PROSITE" id="PS51257">
    <property type="entry name" value="PROKAR_LIPOPROTEIN"/>
    <property type="match status" value="1"/>
</dbReference>
<evidence type="ECO:0000313" key="3">
    <source>
        <dbReference type="Proteomes" id="UP000191056"/>
    </source>
</evidence>
<sequence>MRKRKIIVSILLSGTLVLGLLAGCGSKTAETASTSSDGKVKEFTAFFATAGKELPDNNRLKEVIAQKFGVKINESWLTGQTPKERIGVMIAGGEYPDMIDGTEGTQALVDAGAFVPLEDKIDKYPNIKNFWTPAQWEALRKADGHIYYIPQFGNVKNEDTSTFFNDEAFWIQKEVLAWANFPKITTVDEYFDLIEKYKAANPQIDGQPTIGFEILSDDWRYFCLENPPQFVAGYPNDGRAIINKDTLTATNYNTIPEAQKYFKKINEEYNKGIVDPETFTAKYDQYIAKISSGAVLGMVDQYWEFRDAELALKTRNLDNRTYIPLPLTLDKSIKPNYRMKPAFNSAGGLGISVSCKDVDGALKAINDLLSDDALKLRYWGEKDKDYSVDDKGLMVRNEEQRNNSRNKDWQNANLCMYTYLPQYTSGYLEDKINTILPEQQLSEFEGTLKDIDKKILNAYGHKKWSDFLDEMPEENDPWYPIYSATNSWSVDEPAMMAMTKMDDIKRQWLPKVIMSTPDKFDSTWAEYQNTLTTGADIKVYEDTLTKEVKKRVEVANKAKK</sequence>
<name>A0A1V4J166_9CLOT</name>
<dbReference type="STRING" id="225345.CLCHR_01620"/>
<dbReference type="Proteomes" id="UP000191056">
    <property type="component" value="Unassembled WGS sequence"/>
</dbReference>
<dbReference type="AlphaFoldDB" id="A0A1V4J166"/>
<accession>A0A1V4J166</accession>
<keyword evidence="3" id="KW-1185">Reference proteome</keyword>
<dbReference type="OrthoDB" id="54751at2"/>
<evidence type="ECO:0000313" key="2">
    <source>
        <dbReference type="EMBL" id="OPJ66061.1"/>
    </source>
</evidence>
<reference evidence="2 3" key="1">
    <citation type="submission" date="2017-03" db="EMBL/GenBank/DDBJ databases">
        <title>Genome sequence of Clostridium chromiireducens DSM 23318.</title>
        <authorList>
            <person name="Poehlein A."/>
            <person name="Daniel R."/>
        </authorList>
    </citation>
    <scope>NUCLEOTIDE SEQUENCE [LARGE SCALE GENOMIC DNA]</scope>
    <source>
        <strain evidence="2 3">DSM 23318</strain>
    </source>
</reference>
<keyword evidence="1" id="KW-0732">Signal</keyword>
<dbReference type="PANTHER" id="PTHR43649:SF12">
    <property type="entry name" value="DIACETYLCHITOBIOSE BINDING PROTEIN DASA"/>
    <property type="match status" value="1"/>
</dbReference>
<evidence type="ECO:0000256" key="1">
    <source>
        <dbReference type="SAM" id="SignalP"/>
    </source>
</evidence>
<organism evidence="2 3">
    <name type="scientific">Clostridium chromiireducens</name>
    <dbReference type="NCBI Taxonomy" id="225345"/>
    <lineage>
        <taxon>Bacteria</taxon>
        <taxon>Bacillati</taxon>
        <taxon>Bacillota</taxon>
        <taxon>Clostridia</taxon>
        <taxon>Eubacteriales</taxon>
        <taxon>Clostridiaceae</taxon>
        <taxon>Clostridium</taxon>
    </lineage>
</organism>
<feature type="chain" id="PRO_5012505630" description="Sugar ABC transporter substrate-binding protein" evidence="1">
    <location>
        <begin position="30"/>
        <end position="560"/>
    </location>
</feature>
<protein>
    <recommendedName>
        <fullName evidence="4">Sugar ABC transporter substrate-binding protein</fullName>
    </recommendedName>
</protein>
<gene>
    <name evidence="2" type="ORF">CLCHR_01620</name>
</gene>
<dbReference type="RefSeq" id="WP_079437756.1">
    <property type="nucleotide sequence ID" value="NZ_JBLZIA010000005.1"/>
</dbReference>
<evidence type="ECO:0008006" key="4">
    <source>
        <dbReference type="Google" id="ProtNLM"/>
    </source>
</evidence>
<dbReference type="PANTHER" id="PTHR43649">
    <property type="entry name" value="ARABINOSE-BINDING PROTEIN-RELATED"/>
    <property type="match status" value="1"/>
</dbReference>
<comment type="caution">
    <text evidence="2">The sequence shown here is derived from an EMBL/GenBank/DDBJ whole genome shotgun (WGS) entry which is preliminary data.</text>
</comment>
<dbReference type="InterPro" id="IPR050490">
    <property type="entry name" value="Bact_solute-bd_prot1"/>
</dbReference>
<proteinExistence type="predicted"/>
<dbReference type="Gene3D" id="3.40.190.10">
    <property type="entry name" value="Periplasmic binding protein-like II"/>
    <property type="match status" value="2"/>
</dbReference>